<dbReference type="EMBL" id="AACS02000005">
    <property type="protein sequence ID" value="EAU84949.1"/>
    <property type="molecule type" value="Genomic_DNA"/>
</dbReference>
<evidence type="ECO:0000313" key="2">
    <source>
        <dbReference type="EMBL" id="EAU84949.1"/>
    </source>
</evidence>
<dbReference type="KEGG" id="cci:CC1G_00468"/>
<comment type="caution">
    <text evidence="2">The sequence shown here is derived from an EMBL/GenBank/DDBJ whole genome shotgun (WGS) entry which is preliminary data.</text>
</comment>
<reference evidence="2 3" key="1">
    <citation type="journal article" date="2010" name="Proc. Natl. Acad. Sci. U.S.A.">
        <title>Insights into evolution of multicellular fungi from the assembled chromosomes of the mushroom Coprinopsis cinerea (Coprinus cinereus).</title>
        <authorList>
            <person name="Stajich J.E."/>
            <person name="Wilke S.K."/>
            <person name="Ahren D."/>
            <person name="Au C.H."/>
            <person name="Birren B.W."/>
            <person name="Borodovsky M."/>
            <person name="Burns C."/>
            <person name="Canback B."/>
            <person name="Casselton L.A."/>
            <person name="Cheng C.K."/>
            <person name="Deng J."/>
            <person name="Dietrich F.S."/>
            <person name="Fargo D.C."/>
            <person name="Farman M.L."/>
            <person name="Gathman A.C."/>
            <person name="Goldberg J."/>
            <person name="Guigo R."/>
            <person name="Hoegger P.J."/>
            <person name="Hooker J.B."/>
            <person name="Huggins A."/>
            <person name="James T.Y."/>
            <person name="Kamada T."/>
            <person name="Kilaru S."/>
            <person name="Kodira C."/>
            <person name="Kues U."/>
            <person name="Kupfer D."/>
            <person name="Kwan H.S."/>
            <person name="Lomsadze A."/>
            <person name="Li W."/>
            <person name="Lilly W.W."/>
            <person name="Ma L.J."/>
            <person name="Mackey A.J."/>
            <person name="Manning G."/>
            <person name="Martin F."/>
            <person name="Muraguchi H."/>
            <person name="Natvig D.O."/>
            <person name="Palmerini H."/>
            <person name="Ramesh M.A."/>
            <person name="Rehmeyer C.J."/>
            <person name="Roe B.A."/>
            <person name="Shenoy N."/>
            <person name="Stanke M."/>
            <person name="Ter-Hovhannisyan V."/>
            <person name="Tunlid A."/>
            <person name="Velagapudi R."/>
            <person name="Vision T.J."/>
            <person name="Zeng Q."/>
            <person name="Zolan M.E."/>
            <person name="Pukkila P.J."/>
        </authorList>
    </citation>
    <scope>NUCLEOTIDE SEQUENCE [LARGE SCALE GENOMIC DNA]</scope>
    <source>
        <strain evidence="3">Okayama-7 / 130 / ATCC MYA-4618 / FGSC 9003</strain>
    </source>
</reference>
<dbReference type="OrthoDB" id="2984700at2759"/>
<feature type="compositionally biased region" description="Basic and acidic residues" evidence="1">
    <location>
        <begin position="79"/>
        <end position="88"/>
    </location>
</feature>
<dbReference type="VEuPathDB" id="FungiDB:CC1G_00468"/>
<evidence type="ECO:0000256" key="1">
    <source>
        <dbReference type="SAM" id="MobiDB-lite"/>
    </source>
</evidence>
<feature type="region of interest" description="Disordered" evidence="1">
    <location>
        <begin position="212"/>
        <end position="237"/>
    </location>
</feature>
<gene>
    <name evidence="2" type="ORF">CC1G_00468</name>
</gene>
<dbReference type="Proteomes" id="UP000001861">
    <property type="component" value="Unassembled WGS sequence"/>
</dbReference>
<protein>
    <submittedName>
        <fullName evidence="2">Uncharacterized protein</fullName>
    </submittedName>
</protein>
<feature type="compositionally biased region" description="Basic and acidic residues" evidence="1">
    <location>
        <begin position="98"/>
        <end position="111"/>
    </location>
</feature>
<organism evidence="2 3">
    <name type="scientific">Coprinopsis cinerea (strain Okayama-7 / 130 / ATCC MYA-4618 / FGSC 9003)</name>
    <name type="common">Inky cap fungus</name>
    <name type="synonym">Hormographiella aspergillata</name>
    <dbReference type="NCBI Taxonomy" id="240176"/>
    <lineage>
        <taxon>Eukaryota</taxon>
        <taxon>Fungi</taxon>
        <taxon>Dikarya</taxon>
        <taxon>Basidiomycota</taxon>
        <taxon>Agaricomycotina</taxon>
        <taxon>Agaricomycetes</taxon>
        <taxon>Agaricomycetidae</taxon>
        <taxon>Agaricales</taxon>
        <taxon>Agaricineae</taxon>
        <taxon>Psathyrellaceae</taxon>
        <taxon>Coprinopsis</taxon>
    </lineage>
</organism>
<dbReference type="RefSeq" id="XP_001837332.1">
    <property type="nucleotide sequence ID" value="XM_001837280.1"/>
</dbReference>
<evidence type="ECO:0000313" key="3">
    <source>
        <dbReference type="Proteomes" id="UP000001861"/>
    </source>
</evidence>
<proteinExistence type="predicted"/>
<name>A8NY16_COPC7</name>
<dbReference type="AlphaFoldDB" id="A8NY16"/>
<keyword evidence="3" id="KW-1185">Reference proteome</keyword>
<dbReference type="GeneID" id="6013889"/>
<dbReference type="InParanoid" id="A8NY16"/>
<feature type="region of interest" description="Disordered" evidence="1">
    <location>
        <begin position="59"/>
        <end position="150"/>
    </location>
</feature>
<accession>A8NY16</accession>
<sequence length="392" mass="42483">MLPPLHDSARLLSAIRGDYLDAVSPEPVDRTDNTKVTMQTRVAVRDKDPHRFQVVPLKDVPKGSGIVPPPHVRSSKFTVHLDDQEAGSKKGNFRSAKKAAEKSVLRQRDLNRGGPPSKHKKSGSFQLNTPHEVMVPRPTTGSAPKAFTPSHGYSHSLNQYSFRLKPWKAFGTFSSDLPADHNLVSSTPGDINGMGSGHGQDPNYQNVTTPLVEASRTSPQPSQNPPGQASCTSKAGQDEQFASNETLGGLRYAQSGPYSYRTVDAADFKKRHAIYASAGFQPLVAGTDSWKSFHPLPIPTESELGSQPKSLQGGGDKTPGCLEHMVPTISDCSLQPNGHSALSPVRPLNLVRNSMVIPPPMGPEHHDIYPDIIQDLMKELDEAIDSWNGLSS</sequence>